<dbReference type="Gene3D" id="3.30.530.20">
    <property type="match status" value="1"/>
</dbReference>
<dbReference type="CDD" id="cd07817">
    <property type="entry name" value="SRPBCC_8"/>
    <property type="match status" value="1"/>
</dbReference>
<proteinExistence type="predicted"/>
<dbReference type="EMBL" id="JARAVY010000019">
    <property type="protein sequence ID" value="MDX2914288.1"/>
    <property type="molecule type" value="Genomic_DNA"/>
</dbReference>
<dbReference type="SUPFAM" id="SSF55961">
    <property type="entry name" value="Bet v1-like"/>
    <property type="match status" value="1"/>
</dbReference>
<dbReference type="InterPro" id="IPR047137">
    <property type="entry name" value="ORF3"/>
</dbReference>
<comment type="caution">
    <text evidence="3">The sequence shown here is derived from an EMBL/GenBank/DDBJ whole genome shotgun (WGS) entry which is preliminary data.</text>
</comment>
<feature type="compositionally biased region" description="Gly residues" evidence="1">
    <location>
        <begin position="1"/>
        <end position="12"/>
    </location>
</feature>
<evidence type="ECO:0000313" key="3">
    <source>
        <dbReference type="EMBL" id="MDX2914288.1"/>
    </source>
</evidence>
<feature type="compositionally biased region" description="Acidic residues" evidence="1">
    <location>
        <begin position="292"/>
        <end position="379"/>
    </location>
</feature>
<dbReference type="PANTHER" id="PTHR33824">
    <property type="entry name" value="POLYKETIDE CYCLASE/DEHYDRASE AND LIPID TRANSPORT SUPERFAMILY PROTEIN"/>
    <property type="match status" value="1"/>
</dbReference>
<dbReference type="PANTHER" id="PTHR33824:SF7">
    <property type="entry name" value="POLYKETIDE CYCLASE_DEHYDRASE AND LIPID TRANSPORT SUPERFAMILY PROTEIN"/>
    <property type="match status" value="1"/>
</dbReference>
<feature type="region of interest" description="Disordered" evidence="1">
    <location>
        <begin position="284"/>
        <end position="389"/>
    </location>
</feature>
<dbReference type="RefSeq" id="WP_267299833.1">
    <property type="nucleotide sequence ID" value="NZ_JAGJBZ010000003.1"/>
</dbReference>
<keyword evidence="4" id="KW-1185">Reference proteome</keyword>
<reference evidence="3 4" key="1">
    <citation type="journal article" date="2023" name="Microb. Genom.">
        <title>Mesoterricola silvestris gen. nov., sp. nov., Mesoterricola sediminis sp. nov., Geothrix oryzae sp. nov., Geothrix edaphica sp. nov., Geothrix rubra sp. nov., and Geothrix limicola sp. nov., six novel members of Acidobacteriota isolated from soils.</title>
        <authorList>
            <person name="Weisberg A.J."/>
            <person name="Pearce E."/>
            <person name="Kramer C.G."/>
            <person name="Chang J.H."/>
            <person name="Clarke C.R."/>
        </authorList>
    </citation>
    <scope>NUCLEOTIDE SEQUENCE [LARGE SCALE GENOMIC DNA]</scope>
    <source>
        <strain evidence="3 4">NRRL_B-2795</strain>
    </source>
</reference>
<feature type="domain" description="Coenzyme Q-binding protein COQ10 START" evidence="2">
    <location>
        <begin position="148"/>
        <end position="265"/>
    </location>
</feature>
<sequence>MAEGGTAKGGSAGTLSRTRDESDGHAGSGTSRLKEELEDYIEARLQLMLQGVGHGLGEGARKLGDMSTGALTATASHAKDALVDKAKGVTKGVTGKAKDAVGDKAGDVTGKVTEKVTETVKDAVGKGHGKDPSGGSGKGHTIIEDIDVGVPVREAYDQWTQFQEFQRFAKGVVGVEQKDEVTTQWHVKVAKSNRHWRGSITEQVPDERIAWTSEGEKATTRGVVTFHPLGDNLTKVLLVLEYFPKGLFEKVGGLFRAQGRRARLDLKLYRTFVMMRGEATGGWRGEIRDGEVQEPEEDDDETAEAEADDDDDDKDGEWEDDEGEATDEYEDDRDDTDDDSAGSDDDETAEDEYEEDEEPEGEYEEEDEEGAYEDEDDDEGRGKARSSEP</sequence>
<organism evidence="3 4">
    <name type="scientific">Streptomyces griseiscabiei</name>
    <dbReference type="NCBI Taxonomy" id="2993540"/>
    <lineage>
        <taxon>Bacteria</taxon>
        <taxon>Bacillati</taxon>
        <taxon>Actinomycetota</taxon>
        <taxon>Actinomycetes</taxon>
        <taxon>Kitasatosporales</taxon>
        <taxon>Streptomycetaceae</taxon>
        <taxon>Streptomyces</taxon>
    </lineage>
</organism>
<dbReference type="Proteomes" id="UP001271723">
    <property type="component" value="Unassembled WGS sequence"/>
</dbReference>
<protein>
    <submittedName>
        <fullName evidence="3">SRPBCC family protein</fullName>
    </submittedName>
</protein>
<feature type="region of interest" description="Disordered" evidence="1">
    <location>
        <begin position="1"/>
        <end position="33"/>
    </location>
</feature>
<evidence type="ECO:0000313" key="4">
    <source>
        <dbReference type="Proteomes" id="UP001271723"/>
    </source>
</evidence>
<evidence type="ECO:0000259" key="2">
    <source>
        <dbReference type="Pfam" id="PF03364"/>
    </source>
</evidence>
<feature type="compositionally biased region" description="Basic and acidic residues" evidence="1">
    <location>
        <begin position="380"/>
        <end position="389"/>
    </location>
</feature>
<dbReference type="Pfam" id="PF03364">
    <property type="entry name" value="Polyketide_cyc"/>
    <property type="match status" value="1"/>
</dbReference>
<accession>A0ABU4LGY6</accession>
<evidence type="ECO:0000256" key="1">
    <source>
        <dbReference type="SAM" id="MobiDB-lite"/>
    </source>
</evidence>
<gene>
    <name evidence="3" type="ORF">PV517_37150</name>
</gene>
<dbReference type="InterPro" id="IPR005031">
    <property type="entry name" value="COQ10_START"/>
</dbReference>
<dbReference type="InterPro" id="IPR023393">
    <property type="entry name" value="START-like_dom_sf"/>
</dbReference>
<name>A0ABU4LGY6_9ACTN</name>